<sequence>MENRQQWLLEPIQEEEDKDLEELLDEEENVTTNEEQEDKCSLNVQRPSQQYGSLDQSGAAQPQITMNKRGRQTSNRSSLLCWSESDEDLPTPQKPQAREGGRTRPPEKKIRPRRKRKAPSSDVLFPQWLVNLMNNIEEATTHELIVDPAQEPTDNMMLPPSPPCFTVEMVYSPYMELIEMFSNIPCTIPK</sequence>
<evidence type="ECO:0000313" key="1">
    <source>
        <dbReference type="EMBL" id="KAJ8012139.1"/>
    </source>
</evidence>
<dbReference type="Proteomes" id="UP001157502">
    <property type="component" value="Chromosome 5"/>
</dbReference>
<gene>
    <name evidence="1" type="ORF">DPEC_G00065570</name>
</gene>
<evidence type="ECO:0000313" key="2">
    <source>
        <dbReference type="Proteomes" id="UP001157502"/>
    </source>
</evidence>
<protein>
    <submittedName>
        <fullName evidence="1">Uncharacterized protein</fullName>
    </submittedName>
</protein>
<organism evidence="1 2">
    <name type="scientific">Dallia pectoralis</name>
    <name type="common">Alaska blackfish</name>
    <dbReference type="NCBI Taxonomy" id="75939"/>
    <lineage>
        <taxon>Eukaryota</taxon>
        <taxon>Metazoa</taxon>
        <taxon>Chordata</taxon>
        <taxon>Craniata</taxon>
        <taxon>Vertebrata</taxon>
        <taxon>Euteleostomi</taxon>
        <taxon>Actinopterygii</taxon>
        <taxon>Neopterygii</taxon>
        <taxon>Teleostei</taxon>
        <taxon>Protacanthopterygii</taxon>
        <taxon>Esociformes</taxon>
        <taxon>Umbridae</taxon>
        <taxon>Dallia</taxon>
    </lineage>
</organism>
<comment type="caution">
    <text evidence="1">The sequence shown here is derived from an EMBL/GenBank/DDBJ whole genome shotgun (WGS) entry which is preliminary data.</text>
</comment>
<accession>A0ACC2H857</accession>
<name>A0ACC2H857_DALPE</name>
<keyword evidence="2" id="KW-1185">Reference proteome</keyword>
<proteinExistence type="predicted"/>
<dbReference type="EMBL" id="CM055732">
    <property type="protein sequence ID" value="KAJ8012139.1"/>
    <property type="molecule type" value="Genomic_DNA"/>
</dbReference>
<reference evidence="1" key="1">
    <citation type="submission" date="2021-05" db="EMBL/GenBank/DDBJ databases">
        <authorList>
            <person name="Pan Q."/>
            <person name="Jouanno E."/>
            <person name="Zahm M."/>
            <person name="Klopp C."/>
            <person name="Cabau C."/>
            <person name="Louis A."/>
            <person name="Berthelot C."/>
            <person name="Parey E."/>
            <person name="Roest Crollius H."/>
            <person name="Montfort J."/>
            <person name="Robinson-Rechavi M."/>
            <person name="Bouchez O."/>
            <person name="Lampietro C."/>
            <person name="Lopez Roques C."/>
            <person name="Donnadieu C."/>
            <person name="Postlethwait J."/>
            <person name="Bobe J."/>
            <person name="Dillon D."/>
            <person name="Chandos A."/>
            <person name="von Hippel F."/>
            <person name="Guiguen Y."/>
        </authorList>
    </citation>
    <scope>NUCLEOTIDE SEQUENCE</scope>
    <source>
        <strain evidence="1">YG-Jan2019</strain>
    </source>
</reference>